<proteinExistence type="inferred from homology"/>
<dbReference type="InterPro" id="IPR032675">
    <property type="entry name" value="LRR_dom_sf"/>
</dbReference>
<evidence type="ECO:0000256" key="10">
    <source>
        <dbReference type="ARBA" id="ARBA00022679"/>
    </source>
</evidence>
<evidence type="ECO:0000256" key="19">
    <source>
        <dbReference type="ARBA" id="ARBA00023180"/>
    </source>
</evidence>
<comment type="caution">
    <text evidence="26">The sequence shown here is derived from an EMBL/GenBank/DDBJ whole genome shotgun (WGS) entry which is preliminary data.</text>
</comment>
<evidence type="ECO:0000256" key="17">
    <source>
        <dbReference type="ARBA" id="ARBA00022989"/>
    </source>
</evidence>
<dbReference type="GO" id="GO:0005886">
    <property type="term" value="C:plasma membrane"/>
    <property type="evidence" value="ECO:0007669"/>
    <property type="project" value="UniProtKB-SubCell"/>
</dbReference>
<keyword evidence="18 23" id="KW-0472">Membrane</keyword>
<evidence type="ECO:0000256" key="16">
    <source>
        <dbReference type="ARBA" id="ARBA00022840"/>
    </source>
</evidence>
<evidence type="ECO:0000256" key="20">
    <source>
        <dbReference type="ARBA" id="ARBA00047899"/>
    </source>
</evidence>
<comment type="similarity">
    <text evidence="4">Belongs to the RLP family.</text>
</comment>
<dbReference type="Pfam" id="PF08263">
    <property type="entry name" value="LRRNT_2"/>
    <property type="match status" value="1"/>
</dbReference>
<evidence type="ECO:0000256" key="14">
    <source>
        <dbReference type="ARBA" id="ARBA00022741"/>
    </source>
</evidence>
<dbReference type="FunFam" id="3.80.10.10:FF:000275">
    <property type="entry name" value="Leucine-rich repeat receptor-like protein kinase"/>
    <property type="match status" value="1"/>
</dbReference>
<dbReference type="SUPFAM" id="SSF56112">
    <property type="entry name" value="Protein kinase-like (PK-like)"/>
    <property type="match status" value="1"/>
</dbReference>
<evidence type="ECO:0000256" key="1">
    <source>
        <dbReference type="ARBA" id="ARBA00004162"/>
    </source>
</evidence>
<dbReference type="InterPro" id="IPR017441">
    <property type="entry name" value="Protein_kinase_ATP_BS"/>
</dbReference>
<feature type="chain" id="PRO_5041960665" description="non-specific serine/threonine protein kinase" evidence="24">
    <location>
        <begin position="26"/>
        <end position="988"/>
    </location>
</feature>
<dbReference type="InterPro" id="IPR001611">
    <property type="entry name" value="Leu-rich_rpt"/>
</dbReference>
<dbReference type="GO" id="GO:0004674">
    <property type="term" value="F:protein serine/threonine kinase activity"/>
    <property type="evidence" value="ECO:0007669"/>
    <property type="project" value="UniProtKB-KW"/>
</dbReference>
<dbReference type="SMART" id="SM00220">
    <property type="entry name" value="S_TKc"/>
    <property type="match status" value="1"/>
</dbReference>
<organism evidence="26 27">
    <name type="scientific">Dipteronia dyeriana</name>
    <dbReference type="NCBI Taxonomy" id="168575"/>
    <lineage>
        <taxon>Eukaryota</taxon>
        <taxon>Viridiplantae</taxon>
        <taxon>Streptophyta</taxon>
        <taxon>Embryophyta</taxon>
        <taxon>Tracheophyta</taxon>
        <taxon>Spermatophyta</taxon>
        <taxon>Magnoliopsida</taxon>
        <taxon>eudicotyledons</taxon>
        <taxon>Gunneridae</taxon>
        <taxon>Pentapetalae</taxon>
        <taxon>rosids</taxon>
        <taxon>malvids</taxon>
        <taxon>Sapindales</taxon>
        <taxon>Sapindaceae</taxon>
        <taxon>Hippocastanoideae</taxon>
        <taxon>Acereae</taxon>
        <taxon>Dipteronia</taxon>
    </lineage>
</organism>
<keyword evidence="16 22" id="KW-0067">ATP-binding</keyword>
<dbReference type="Pfam" id="PF00560">
    <property type="entry name" value="LRR_1"/>
    <property type="match status" value="7"/>
</dbReference>
<dbReference type="Pfam" id="PF00069">
    <property type="entry name" value="Pkinase"/>
    <property type="match status" value="1"/>
</dbReference>
<keyword evidence="27" id="KW-1185">Reference proteome</keyword>
<evidence type="ECO:0000256" key="4">
    <source>
        <dbReference type="ARBA" id="ARBA00009592"/>
    </source>
</evidence>
<dbReference type="GO" id="GO:0005524">
    <property type="term" value="F:ATP binding"/>
    <property type="evidence" value="ECO:0007669"/>
    <property type="project" value="UniProtKB-UniRule"/>
</dbReference>
<evidence type="ECO:0000256" key="8">
    <source>
        <dbReference type="ARBA" id="ARBA00022553"/>
    </source>
</evidence>
<evidence type="ECO:0000256" key="12">
    <source>
        <dbReference type="ARBA" id="ARBA00022729"/>
    </source>
</evidence>
<name>A0AAE0CMK3_9ROSI</name>
<comment type="catalytic activity">
    <reaction evidence="21">
        <text>L-seryl-[protein] + ATP = O-phospho-L-seryl-[protein] + ADP + H(+)</text>
        <dbReference type="Rhea" id="RHEA:17989"/>
        <dbReference type="Rhea" id="RHEA-COMP:9863"/>
        <dbReference type="Rhea" id="RHEA-COMP:11604"/>
        <dbReference type="ChEBI" id="CHEBI:15378"/>
        <dbReference type="ChEBI" id="CHEBI:29999"/>
        <dbReference type="ChEBI" id="CHEBI:30616"/>
        <dbReference type="ChEBI" id="CHEBI:83421"/>
        <dbReference type="ChEBI" id="CHEBI:456216"/>
        <dbReference type="EC" id="2.7.11.1"/>
    </reaction>
</comment>
<evidence type="ECO:0000256" key="22">
    <source>
        <dbReference type="PROSITE-ProRule" id="PRU10141"/>
    </source>
</evidence>
<comment type="subcellular location">
    <subcellularLocation>
        <location evidence="1">Cell membrane</location>
        <topology evidence="1">Single-pass membrane protein</topology>
    </subcellularLocation>
    <subcellularLocation>
        <location evidence="2">Membrane</location>
        <topology evidence="2">Single-pass type I membrane protein</topology>
    </subcellularLocation>
</comment>
<reference evidence="26" key="1">
    <citation type="journal article" date="2023" name="Plant J.">
        <title>Genome sequences and population genomics provide insights into the demographic history, inbreeding, and mutation load of two 'living fossil' tree species of Dipteronia.</title>
        <authorList>
            <person name="Feng Y."/>
            <person name="Comes H.P."/>
            <person name="Chen J."/>
            <person name="Zhu S."/>
            <person name="Lu R."/>
            <person name="Zhang X."/>
            <person name="Li P."/>
            <person name="Qiu J."/>
            <person name="Olsen K.M."/>
            <person name="Qiu Y."/>
        </authorList>
    </citation>
    <scope>NUCLEOTIDE SEQUENCE</scope>
    <source>
        <strain evidence="26">KIB01</strain>
    </source>
</reference>
<dbReference type="InterPro" id="IPR050647">
    <property type="entry name" value="Plant_LRR-RLKs"/>
</dbReference>
<dbReference type="SMART" id="SM00369">
    <property type="entry name" value="LRR_TYP"/>
    <property type="match status" value="5"/>
</dbReference>
<keyword evidence="17 23" id="KW-1133">Transmembrane helix</keyword>
<evidence type="ECO:0000256" key="7">
    <source>
        <dbReference type="ARBA" id="ARBA00022527"/>
    </source>
</evidence>
<evidence type="ECO:0000256" key="5">
    <source>
        <dbReference type="ARBA" id="ARBA00012513"/>
    </source>
</evidence>
<evidence type="ECO:0000259" key="25">
    <source>
        <dbReference type="PROSITE" id="PS50011"/>
    </source>
</evidence>
<evidence type="ECO:0000256" key="9">
    <source>
        <dbReference type="ARBA" id="ARBA00022614"/>
    </source>
</evidence>
<keyword evidence="12 24" id="KW-0732">Signal</keyword>
<dbReference type="FunFam" id="3.80.10.10:FF:000233">
    <property type="entry name" value="Leucine-rich repeat receptor-like protein kinase TDR"/>
    <property type="match status" value="1"/>
</dbReference>
<evidence type="ECO:0000313" key="27">
    <source>
        <dbReference type="Proteomes" id="UP001280121"/>
    </source>
</evidence>
<feature type="signal peptide" evidence="24">
    <location>
        <begin position="1"/>
        <end position="25"/>
    </location>
</feature>
<evidence type="ECO:0000256" key="11">
    <source>
        <dbReference type="ARBA" id="ARBA00022692"/>
    </source>
</evidence>
<dbReference type="InterPro" id="IPR013210">
    <property type="entry name" value="LRR_N_plant-typ"/>
</dbReference>
<dbReference type="EMBL" id="JANJYI010000003">
    <property type="protein sequence ID" value="KAK2656712.1"/>
    <property type="molecule type" value="Genomic_DNA"/>
</dbReference>
<dbReference type="GO" id="GO:0033612">
    <property type="term" value="F:receptor serine/threonine kinase binding"/>
    <property type="evidence" value="ECO:0007669"/>
    <property type="project" value="TreeGrafter"/>
</dbReference>
<keyword evidence="14 22" id="KW-0547">Nucleotide-binding</keyword>
<evidence type="ECO:0000256" key="21">
    <source>
        <dbReference type="ARBA" id="ARBA00048679"/>
    </source>
</evidence>
<dbReference type="EC" id="2.7.11.1" evidence="5"/>
<dbReference type="InterPro" id="IPR008271">
    <property type="entry name" value="Ser/Thr_kinase_AS"/>
</dbReference>
<dbReference type="Gene3D" id="1.10.510.10">
    <property type="entry name" value="Transferase(Phosphotransferase) domain 1"/>
    <property type="match status" value="1"/>
</dbReference>
<keyword evidence="15" id="KW-0418">Kinase</keyword>
<dbReference type="PANTHER" id="PTHR48056:SF35">
    <property type="entry name" value="LRR RECEPTOR-LIKE SERINE_THREONINE-PROTEIN KINASE HSL2"/>
    <property type="match status" value="1"/>
</dbReference>
<evidence type="ECO:0000256" key="2">
    <source>
        <dbReference type="ARBA" id="ARBA00004479"/>
    </source>
</evidence>
<keyword evidence="8" id="KW-0597">Phosphoprotein</keyword>
<dbReference type="Proteomes" id="UP001280121">
    <property type="component" value="Unassembled WGS sequence"/>
</dbReference>
<evidence type="ECO:0000256" key="15">
    <source>
        <dbReference type="ARBA" id="ARBA00022777"/>
    </source>
</evidence>
<protein>
    <recommendedName>
        <fullName evidence="5">non-specific serine/threonine protein kinase</fullName>
        <ecNumber evidence="5">2.7.11.1</ecNumber>
    </recommendedName>
</protein>
<comment type="catalytic activity">
    <reaction evidence="20">
        <text>L-threonyl-[protein] + ATP = O-phospho-L-threonyl-[protein] + ADP + H(+)</text>
        <dbReference type="Rhea" id="RHEA:46608"/>
        <dbReference type="Rhea" id="RHEA-COMP:11060"/>
        <dbReference type="Rhea" id="RHEA-COMP:11605"/>
        <dbReference type="ChEBI" id="CHEBI:15378"/>
        <dbReference type="ChEBI" id="CHEBI:30013"/>
        <dbReference type="ChEBI" id="CHEBI:30616"/>
        <dbReference type="ChEBI" id="CHEBI:61977"/>
        <dbReference type="ChEBI" id="CHEBI:456216"/>
        <dbReference type="EC" id="2.7.11.1"/>
    </reaction>
</comment>
<evidence type="ECO:0000256" key="18">
    <source>
        <dbReference type="ARBA" id="ARBA00023136"/>
    </source>
</evidence>
<keyword evidence="19" id="KW-0325">Glycoprotein</keyword>
<keyword evidence="7" id="KW-0723">Serine/threonine-protein kinase</keyword>
<accession>A0AAE0CMK3</accession>
<feature type="binding site" evidence="22">
    <location>
        <position position="714"/>
    </location>
    <ligand>
        <name>ATP</name>
        <dbReference type="ChEBI" id="CHEBI:30616"/>
    </ligand>
</feature>
<dbReference type="PROSITE" id="PS00108">
    <property type="entry name" value="PROTEIN_KINASE_ST"/>
    <property type="match status" value="1"/>
</dbReference>
<keyword evidence="9" id="KW-0433">Leucine-rich repeat</keyword>
<sequence>MQYQSMKLFLGSLFSFLYCISPVISLNEDSQVLIRVKSDQLHDLNEKLSNWVPTTTDQSLCNWTGIACDAKNHSVVGVDLSNLGISGGFPNGFCRIRTLRNLTLTNNSFVGPLSSHSQLSPCSHLQVLELANNQFIGDLPDLSLEFGNLEVLDLSENYFSGDIPASFGRFPALKMLNLAENNLDGSIPSFLSNLSELTCLALGYNLFKSSPLPSSFGNLSKLEILFVANASLVGEIPDSIGKLVSLTILDLSTNYLSGKLPYTIAGLKSIIQIELYDNQLSSELPESLVNLTTLLNFDVSQNNLTGILSQNIASLSFKSLNLNDNHFTGEIPETLALNTNLVQLKLFNNSFSGKLPENLGKFSDLEDFDVSTNDFTGELPQFLCYRNRLQKLIIFKNRFSGKIPESYGECKSLSYVRMGNNKLSGEVSSKFWGLSHLEFLEMYNNNFDGLISPSISSCRNLTHLLISGNNFTGQIPSVVCNCHQLEVIDMSRNRFSGEVPSCVVQLNNLEKLDLQQNMFIGELPGRMNLLTALTELNLANNRFTGKIPPELGYLPVLTDLDLSNNILTGEIPVDLTKLNLNRFNISNNRFNGKVPSCFDNQLFVSSLSGNPGLCSPDLKPLPPCPRTQPDTVYFASILAICAVLMFGTLLWFSKTKSDYVSKPKRRWKVTTFQRVGFSEEDIFPHLTEKNLIGSGASGQVYRVKLKSGHTVAVKRLWGGKLKPEIESVFKSETEILGRIRHGNIVKLLLCLSGEECGILVFEYMENASLGDVLHGGNGGAGLLDWKTRLMIAQGAAKGLSYLHHDCVPAIVHRDVKSNNILLDAEMVPRVADFGLAKTPQRKVGGVDGSDMSRVAGSYGYIAPEYAYSLKVNEKSDVYSFGVVLMELITGKRPNDTCFGENKDIVKWITEAALSSPERKMTENGSSCCRDLRKLVDQRMQLSTCDYKEIDKVLDVAVLCTTSFPINRPSMRRVVELLKVKNHKLAIPN</sequence>
<dbReference type="GO" id="GO:0009791">
    <property type="term" value="P:post-embryonic development"/>
    <property type="evidence" value="ECO:0007669"/>
    <property type="project" value="UniProtKB-ARBA"/>
</dbReference>
<feature type="domain" description="Protein kinase" evidence="25">
    <location>
        <begin position="686"/>
        <end position="985"/>
    </location>
</feature>
<dbReference type="AlphaFoldDB" id="A0AAE0CMK3"/>
<dbReference type="PROSITE" id="PS50011">
    <property type="entry name" value="PROTEIN_KINASE_DOM"/>
    <property type="match status" value="1"/>
</dbReference>
<dbReference type="SUPFAM" id="SSF52058">
    <property type="entry name" value="L domain-like"/>
    <property type="match status" value="2"/>
</dbReference>
<evidence type="ECO:0000256" key="6">
    <source>
        <dbReference type="ARBA" id="ARBA00022475"/>
    </source>
</evidence>
<dbReference type="Gene3D" id="3.80.10.10">
    <property type="entry name" value="Ribonuclease Inhibitor"/>
    <property type="match status" value="3"/>
</dbReference>
<keyword evidence="13" id="KW-0677">Repeat</keyword>
<evidence type="ECO:0000256" key="3">
    <source>
        <dbReference type="ARBA" id="ARBA00008684"/>
    </source>
</evidence>
<dbReference type="PANTHER" id="PTHR48056">
    <property type="entry name" value="LRR RECEPTOR-LIKE SERINE/THREONINE-PROTEIN KINASE-RELATED"/>
    <property type="match status" value="1"/>
</dbReference>
<dbReference type="InterPro" id="IPR000719">
    <property type="entry name" value="Prot_kinase_dom"/>
</dbReference>
<dbReference type="Gene3D" id="3.30.200.20">
    <property type="entry name" value="Phosphorylase Kinase, domain 1"/>
    <property type="match status" value="1"/>
</dbReference>
<evidence type="ECO:0000313" key="26">
    <source>
        <dbReference type="EMBL" id="KAK2656712.1"/>
    </source>
</evidence>
<dbReference type="PROSITE" id="PS00107">
    <property type="entry name" value="PROTEIN_KINASE_ATP"/>
    <property type="match status" value="1"/>
</dbReference>
<comment type="similarity">
    <text evidence="3">Belongs to the protein kinase superfamily. Ser/Thr protein kinase family.</text>
</comment>
<dbReference type="InterPro" id="IPR011009">
    <property type="entry name" value="Kinase-like_dom_sf"/>
</dbReference>
<keyword evidence="6" id="KW-1003">Cell membrane</keyword>
<keyword evidence="11 23" id="KW-0812">Transmembrane</keyword>
<dbReference type="Pfam" id="PF13855">
    <property type="entry name" value="LRR_8"/>
    <property type="match status" value="2"/>
</dbReference>
<dbReference type="FunFam" id="1.10.510.10:FF:000417">
    <property type="entry name" value="Leucine-rich repeat receptor-like protein kinase"/>
    <property type="match status" value="1"/>
</dbReference>
<evidence type="ECO:0000256" key="24">
    <source>
        <dbReference type="SAM" id="SignalP"/>
    </source>
</evidence>
<evidence type="ECO:0000256" key="23">
    <source>
        <dbReference type="SAM" id="Phobius"/>
    </source>
</evidence>
<dbReference type="FunFam" id="3.80.10.10:FF:000041">
    <property type="entry name" value="LRR receptor-like serine/threonine-protein kinase ERECTA"/>
    <property type="match status" value="1"/>
</dbReference>
<evidence type="ECO:0000256" key="13">
    <source>
        <dbReference type="ARBA" id="ARBA00022737"/>
    </source>
</evidence>
<keyword evidence="10" id="KW-0808">Transferase</keyword>
<gene>
    <name evidence="26" type="ORF">Ddye_009764</name>
</gene>
<feature type="transmembrane region" description="Helical" evidence="23">
    <location>
        <begin position="632"/>
        <end position="652"/>
    </location>
</feature>
<dbReference type="InterPro" id="IPR003591">
    <property type="entry name" value="Leu-rich_rpt_typical-subtyp"/>
</dbReference>